<reference evidence="1 3" key="1">
    <citation type="submission" date="2019-06" db="EMBL/GenBank/DDBJ databases">
        <title>Sequencing the genomes of 1000 actinobacteria strains.</title>
        <authorList>
            <person name="Klenk H.-P."/>
        </authorList>
    </citation>
    <scope>NUCLEOTIDE SEQUENCE [LARGE SCALE GENOMIC DNA]</scope>
    <source>
        <strain evidence="1 3">DSM 105492</strain>
    </source>
</reference>
<keyword evidence="3" id="KW-1185">Reference proteome</keyword>
<comment type="caution">
    <text evidence="1">The sequence shown here is derived from an EMBL/GenBank/DDBJ whole genome shotgun (WGS) entry which is preliminary data.</text>
</comment>
<evidence type="ECO:0000313" key="3">
    <source>
        <dbReference type="Proteomes" id="UP000320235"/>
    </source>
</evidence>
<proteinExistence type="predicted"/>
<dbReference type="Proteomes" id="UP000320235">
    <property type="component" value="Unassembled WGS sequence"/>
</dbReference>
<evidence type="ECO:0000313" key="2">
    <source>
        <dbReference type="EMBL" id="TQM20114.1"/>
    </source>
</evidence>
<name>A0A543EAG0_9MICO</name>
<dbReference type="AlphaFoldDB" id="A0A543EAG0"/>
<dbReference type="InterPro" id="IPR018721">
    <property type="entry name" value="DUF2252"/>
</dbReference>
<dbReference type="RefSeq" id="WP_141896077.1">
    <property type="nucleotide sequence ID" value="NZ_BAABLH010000006.1"/>
</dbReference>
<sequence>MSTISENDWTAPMSTAEHLERGLAARKATPRRSLSTLTTSGRDPLSILDAQNRTRVPELVPLRTERMSANPFAFYRATAALQAADLARDPHSGILVASCGDAHVANFGFYASPQRTLVFDLNDFDEAAWAPWEWDLKRLIASVVIAGQATSRDEAVVDAAVRGAVYAYARAIRSSVGSSPLERYYLHSDVAAALAIMDPQSRRAMRAAIREAKKRTGDKAARKLTQLGEDGRRRFVDQPPTMTHVESEFASRLQGYIETYIASADISIRVLLYDYVFADIARRVVGVGSVGTRCWITVFQDGDGRPLLLQVKEAGRSVLSEYGGIEQPAEADHFIAEHGQGARVVALQKTLQAFSDPFLGHARGPEGRDFYVRQFRDMKGGISAEALEDVPFATYAQACAVTLARAHAQSPMVTELAGYLGNGRIAAEAILEWSHAYADLSRADYEAFLAANGDLRDGAAGHR</sequence>
<protein>
    <submittedName>
        <fullName evidence="1">Uncharacterized protein DUF2252</fullName>
    </submittedName>
</protein>
<dbReference type="PANTHER" id="PTHR39441:SF1">
    <property type="entry name" value="DUF2252 DOMAIN-CONTAINING PROTEIN"/>
    <property type="match status" value="1"/>
</dbReference>
<dbReference type="PANTHER" id="PTHR39441">
    <property type="entry name" value="DUF2252 DOMAIN-CONTAINING PROTEIN"/>
    <property type="match status" value="1"/>
</dbReference>
<dbReference type="Pfam" id="PF10009">
    <property type="entry name" value="DUF2252"/>
    <property type="match status" value="1"/>
</dbReference>
<organism evidence="1 3">
    <name type="scientific">Microbacterium kyungheense</name>
    <dbReference type="NCBI Taxonomy" id="1263636"/>
    <lineage>
        <taxon>Bacteria</taxon>
        <taxon>Bacillati</taxon>
        <taxon>Actinomycetota</taxon>
        <taxon>Actinomycetes</taxon>
        <taxon>Micrococcales</taxon>
        <taxon>Microbacteriaceae</taxon>
        <taxon>Microbacterium</taxon>
    </lineage>
</organism>
<evidence type="ECO:0000313" key="1">
    <source>
        <dbReference type="EMBL" id="TQM18572.1"/>
    </source>
</evidence>
<gene>
    <name evidence="2" type="ORF">FB391_3248</name>
    <name evidence="1" type="ORF">FB391_3934</name>
</gene>
<accession>A0A543EAG0</accession>
<dbReference type="OrthoDB" id="1491115at2"/>
<dbReference type="EMBL" id="VFPE01000006">
    <property type="protein sequence ID" value="TQM20114.1"/>
    <property type="molecule type" value="Genomic_DNA"/>
</dbReference>
<dbReference type="EMBL" id="VFPE01000009">
    <property type="protein sequence ID" value="TQM18572.1"/>
    <property type="molecule type" value="Genomic_DNA"/>
</dbReference>